<dbReference type="EMBL" id="KI295824">
    <property type="protein sequence ID" value="ESA02292.1"/>
    <property type="molecule type" value="Genomic_DNA"/>
</dbReference>
<gene>
    <name evidence="1" type="ORF">GLOINDRAFT_337477</name>
</gene>
<proteinExistence type="predicted"/>
<dbReference type="VEuPathDB" id="FungiDB:RhiirFUN_008693"/>
<dbReference type="HOGENOM" id="CLU_2559469_0_0_1"/>
<reference evidence="1" key="1">
    <citation type="submission" date="2013-07" db="EMBL/GenBank/DDBJ databases">
        <title>The genome of an arbuscular mycorrhizal fungus provides insights into the evolution of the oldest plant symbiosis.</title>
        <authorList>
            <consortium name="DOE Joint Genome Institute"/>
            <person name="Tisserant E."/>
            <person name="Malbreil M."/>
            <person name="Kuo A."/>
            <person name="Kohler A."/>
            <person name="Symeonidi A."/>
            <person name="Balestrini R."/>
            <person name="Charron P."/>
            <person name="Duensing N."/>
            <person name="Frei-dit-Frey N."/>
            <person name="Gianinazzi-Pearson V."/>
            <person name="Gilbert B."/>
            <person name="Handa Y."/>
            <person name="Hijri M."/>
            <person name="Kaul R."/>
            <person name="Kawaguchi M."/>
            <person name="Krajinski F."/>
            <person name="Lammers P."/>
            <person name="Lapierre D."/>
            <person name="Masclaux F.G."/>
            <person name="Murat C."/>
            <person name="Morin E."/>
            <person name="Ndikumana S."/>
            <person name="Pagni M."/>
            <person name="Petitpierre D."/>
            <person name="Requena N."/>
            <person name="Rosikiewicz P."/>
            <person name="Riley R."/>
            <person name="Saito K."/>
            <person name="San Clemente H."/>
            <person name="Shapiro H."/>
            <person name="van Tuinen D."/>
            <person name="Becard G."/>
            <person name="Bonfante P."/>
            <person name="Paszkowski U."/>
            <person name="Shachar-Hill Y."/>
            <person name="Young J.P."/>
            <person name="Sanders I.R."/>
            <person name="Henrissat B."/>
            <person name="Rensing S.A."/>
            <person name="Grigoriev I.V."/>
            <person name="Corradi N."/>
            <person name="Roux C."/>
            <person name="Martin F."/>
        </authorList>
    </citation>
    <scope>NUCLEOTIDE SEQUENCE</scope>
    <source>
        <strain evidence="1">DAOM 197198</strain>
    </source>
</reference>
<protein>
    <submittedName>
        <fullName evidence="1">Uncharacterized protein</fullName>
    </submittedName>
</protein>
<evidence type="ECO:0000313" key="1">
    <source>
        <dbReference type="EMBL" id="ESA02292.1"/>
    </source>
</evidence>
<accession>U9T4I3</accession>
<sequence length="82" mass="9488">MSQDDFGCTSSNPIRTLVGNLLMNERNNERTILKNLDTSNQFRKLDDTSEELEEMKEEFFGVKEVNIIKVSNNIKYLLSKVT</sequence>
<organism evidence="1">
    <name type="scientific">Rhizophagus irregularis (strain DAOM 181602 / DAOM 197198 / MUCL 43194)</name>
    <name type="common">Arbuscular mycorrhizal fungus</name>
    <name type="synonym">Glomus intraradices</name>
    <dbReference type="NCBI Taxonomy" id="747089"/>
    <lineage>
        <taxon>Eukaryota</taxon>
        <taxon>Fungi</taxon>
        <taxon>Fungi incertae sedis</taxon>
        <taxon>Mucoromycota</taxon>
        <taxon>Glomeromycotina</taxon>
        <taxon>Glomeromycetes</taxon>
        <taxon>Glomerales</taxon>
        <taxon>Glomeraceae</taxon>
        <taxon>Rhizophagus</taxon>
    </lineage>
</organism>
<name>U9T4I3_RHIID</name>
<dbReference type="AlphaFoldDB" id="U9T4I3"/>